<accession>A0AAW5JMG8</accession>
<evidence type="ECO:0000313" key="2">
    <source>
        <dbReference type="Proteomes" id="UP001204562"/>
    </source>
</evidence>
<name>A0AAW5JMG8_9FIRM</name>
<reference evidence="1" key="1">
    <citation type="submission" date="2022-06" db="EMBL/GenBank/DDBJ databases">
        <title>Isolation of gut microbiota from human fecal samples.</title>
        <authorList>
            <person name="Pamer E.G."/>
            <person name="Barat B."/>
            <person name="Waligurski E."/>
            <person name="Medina S."/>
            <person name="Paddock L."/>
            <person name="Mostad J."/>
        </authorList>
    </citation>
    <scope>NUCLEOTIDE SEQUENCE</scope>
    <source>
        <strain evidence="1">DFI.9.91</strain>
    </source>
</reference>
<dbReference type="Proteomes" id="UP001204562">
    <property type="component" value="Unassembled WGS sequence"/>
</dbReference>
<dbReference type="RefSeq" id="WP_256304492.1">
    <property type="nucleotide sequence ID" value="NZ_JALEQM010000069.1"/>
</dbReference>
<sequence length="67" mass="7712">MKWLRIVLAERLRKGTLTIEIPGLDMQEFKHTLHGAAEQTLQQVADIACNDHLSDRQKIADIQELLF</sequence>
<evidence type="ECO:0000313" key="1">
    <source>
        <dbReference type="EMBL" id="MCQ4771276.1"/>
    </source>
</evidence>
<organism evidence="1 2">
    <name type="scientific">Intestinimonas massiliensis</name>
    <name type="common">ex Afouda et al. 2020</name>
    <dbReference type="NCBI Taxonomy" id="1673721"/>
    <lineage>
        <taxon>Bacteria</taxon>
        <taxon>Bacillati</taxon>
        <taxon>Bacillota</taxon>
        <taxon>Clostridia</taxon>
        <taxon>Eubacteriales</taxon>
        <taxon>Intestinimonas</taxon>
    </lineage>
</organism>
<protein>
    <submittedName>
        <fullName evidence="1">Uncharacterized protein</fullName>
    </submittedName>
</protein>
<comment type="caution">
    <text evidence="1">The sequence shown here is derived from an EMBL/GenBank/DDBJ whole genome shotgun (WGS) entry which is preliminary data.</text>
</comment>
<proteinExistence type="predicted"/>
<dbReference type="AlphaFoldDB" id="A0AAW5JMG8"/>
<gene>
    <name evidence="1" type="ORF">NE579_12490</name>
</gene>
<dbReference type="EMBL" id="JANFYS010000027">
    <property type="protein sequence ID" value="MCQ4771276.1"/>
    <property type="molecule type" value="Genomic_DNA"/>
</dbReference>